<name>A0A9P6N9G2_9BASI</name>
<dbReference type="Proteomes" id="UP000886653">
    <property type="component" value="Unassembled WGS sequence"/>
</dbReference>
<evidence type="ECO:0000313" key="1">
    <source>
        <dbReference type="EMBL" id="KAG0141763.1"/>
    </source>
</evidence>
<evidence type="ECO:0000313" key="2">
    <source>
        <dbReference type="Proteomes" id="UP000886653"/>
    </source>
</evidence>
<dbReference type="AlphaFoldDB" id="A0A9P6N9G2"/>
<dbReference type="InterPro" id="IPR034595">
    <property type="entry name" value="NDUFAF8"/>
</dbReference>
<dbReference type="PANTHER" id="PTHR34561">
    <property type="entry name" value="NADH DEHYDROGENASE [UBIQUINONE] 1 ALPHA SUBCOMPLEX ASSEMBLY FACTOR 8"/>
    <property type="match status" value="1"/>
</dbReference>
<dbReference type="GO" id="GO:0005739">
    <property type="term" value="C:mitochondrion"/>
    <property type="evidence" value="ECO:0007669"/>
    <property type="project" value="InterPro"/>
</dbReference>
<organism evidence="1 2">
    <name type="scientific">Cronartium quercuum f. sp. fusiforme G11</name>
    <dbReference type="NCBI Taxonomy" id="708437"/>
    <lineage>
        <taxon>Eukaryota</taxon>
        <taxon>Fungi</taxon>
        <taxon>Dikarya</taxon>
        <taxon>Basidiomycota</taxon>
        <taxon>Pucciniomycotina</taxon>
        <taxon>Pucciniomycetes</taxon>
        <taxon>Pucciniales</taxon>
        <taxon>Coleosporiaceae</taxon>
        <taxon>Cronartium</taxon>
    </lineage>
</organism>
<accession>A0A9P6N9G2</accession>
<reference evidence="1" key="1">
    <citation type="submission" date="2013-11" db="EMBL/GenBank/DDBJ databases">
        <title>Genome sequence of the fusiform rust pathogen reveals effectors for host alternation and coevolution with pine.</title>
        <authorList>
            <consortium name="DOE Joint Genome Institute"/>
            <person name="Smith K."/>
            <person name="Pendleton A."/>
            <person name="Kubisiak T."/>
            <person name="Anderson C."/>
            <person name="Salamov A."/>
            <person name="Aerts A."/>
            <person name="Riley R."/>
            <person name="Clum A."/>
            <person name="Lindquist E."/>
            <person name="Ence D."/>
            <person name="Campbell M."/>
            <person name="Kronenberg Z."/>
            <person name="Feau N."/>
            <person name="Dhillon B."/>
            <person name="Hamelin R."/>
            <person name="Burleigh J."/>
            <person name="Smith J."/>
            <person name="Yandell M."/>
            <person name="Nelson C."/>
            <person name="Grigoriev I."/>
            <person name="Davis J."/>
        </authorList>
    </citation>
    <scope>NUCLEOTIDE SEQUENCE</scope>
    <source>
        <strain evidence="1">G11</strain>
    </source>
</reference>
<dbReference type="PANTHER" id="PTHR34561:SF1">
    <property type="entry name" value="NADH DEHYDROGENASE [UBIQUINONE] 1 ALPHA SUBCOMPLEX ASSEMBLY FACTOR 8"/>
    <property type="match status" value="1"/>
</dbReference>
<gene>
    <name evidence="1" type="ORF">CROQUDRAFT_718021</name>
</gene>
<keyword evidence="2" id="KW-1185">Reference proteome</keyword>
<sequence>MKPTRTANQAASATTRNAARARPQVVGRFSQLVSGECKDLAKKYGDCVNAQYQEVEKDMCKSEFVAFKECAQKVFRCFVKLAGTAANRSALEREDQYSVLRPHLLWRFI</sequence>
<dbReference type="GO" id="GO:0032981">
    <property type="term" value="P:mitochondrial respiratory chain complex I assembly"/>
    <property type="evidence" value="ECO:0007669"/>
    <property type="project" value="InterPro"/>
</dbReference>
<protein>
    <submittedName>
        <fullName evidence="1">Uncharacterized protein</fullName>
    </submittedName>
</protein>
<dbReference type="OrthoDB" id="2503484at2759"/>
<comment type="caution">
    <text evidence="1">The sequence shown here is derived from an EMBL/GenBank/DDBJ whole genome shotgun (WGS) entry which is preliminary data.</text>
</comment>
<proteinExistence type="predicted"/>
<dbReference type="EMBL" id="MU167372">
    <property type="protein sequence ID" value="KAG0141763.1"/>
    <property type="molecule type" value="Genomic_DNA"/>
</dbReference>